<dbReference type="RefSeq" id="WP_094538711.1">
    <property type="nucleotide sequence ID" value="NZ_JBHEER010000006.1"/>
</dbReference>
<sequence>MKILLYILFLSIYTYIFSPQKILAADALCSNEPMPSLANRRLICAVNLGIQANTAVDVSTLINQYMPPKAGIFFPAGKYIISNNIILGDGNSLVGSVDGITIFHDPNLTKSSSIGNTDYSSMVKNLTVKNLILDNIGVDFYGNKDGIIIENNAFINTNAEYPQLSVSHNQFFIQGNVFLRDEAHPGLGISTYRNKKTLIQNNIVGNISNDKIIATLNYYDTETYNVVTKLRLAGASNDIKLDVE</sequence>
<dbReference type="SUPFAM" id="SSF51126">
    <property type="entry name" value="Pectin lyase-like"/>
    <property type="match status" value="1"/>
</dbReference>
<dbReference type="EMBL" id="NNRL01000085">
    <property type="protein sequence ID" value="OYR21501.1"/>
    <property type="molecule type" value="Genomic_DNA"/>
</dbReference>
<reference evidence="1 2" key="1">
    <citation type="submission" date="2017-07" db="EMBL/GenBank/DDBJ databases">
        <title>Phylogenetic study on the rhizospheric bacterium Ochrobactrum sp. A44.</title>
        <authorList>
            <person name="Krzyzanowska D.M."/>
            <person name="Ossowicki A."/>
            <person name="Rajewska M."/>
            <person name="Maciag T."/>
            <person name="Kaczynski Z."/>
            <person name="Czerwicka M."/>
            <person name="Jafra S."/>
        </authorList>
    </citation>
    <scope>NUCLEOTIDE SEQUENCE [LARGE SCALE GENOMIC DNA]</scope>
    <source>
        <strain evidence="1 2">OgA9a</strain>
    </source>
</reference>
<dbReference type="OrthoDB" id="9757799at2"/>
<evidence type="ECO:0000313" key="1">
    <source>
        <dbReference type="EMBL" id="OYR21501.1"/>
    </source>
</evidence>
<comment type="caution">
    <text evidence="1">The sequence shown here is derived from an EMBL/GenBank/DDBJ whole genome shotgun (WGS) entry which is preliminary data.</text>
</comment>
<accession>A0A256G4A2</accession>
<organism evidence="1 2">
    <name type="scientific">Brucella grignonensis</name>
    <dbReference type="NCBI Taxonomy" id="94627"/>
    <lineage>
        <taxon>Bacteria</taxon>
        <taxon>Pseudomonadati</taxon>
        <taxon>Pseudomonadota</taxon>
        <taxon>Alphaproteobacteria</taxon>
        <taxon>Hyphomicrobiales</taxon>
        <taxon>Brucellaceae</taxon>
        <taxon>Brucella/Ochrobactrum group</taxon>
        <taxon>Brucella</taxon>
    </lineage>
</organism>
<evidence type="ECO:0000313" key="2">
    <source>
        <dbReference type="Proteomes" id="UP000216478"/>
    </source>
</evidence>
<dbReference type="Gene3D" id="2.160.20.10">
    <property type="entry name" value="Single-stranded right-handed beta-helix, Pectin lyase-like"/>
    <property type="match status" value="1"/>
</dbReference>
<keyword evidence="2" id="KW-1185">Reference proteome</keyword>
<dbReference type="Proteomes" id="UP000216478">
    <property type="component" value="Unassembled WGS sequence"/>
</dbReference>
<dbReference type="InterPro" id="IPR011050">
    <property type="entry name" value="Pectin_lyase_fold/virulence"/>
</dbReference>
<dbReference type="AlphaFoldDB" id="A0A256G4A2"/>
<proteinExistence type="predicted"/>
<evidence type="ECO:0008006" key="3">
    <source>
        <dbReference type="Google" id="ProtNLM"/>
    </source>
</evidence>
<dbReference type="InterPro" id="IPR012334">
    <property type="entry name" value="Pectin_lyas_fold"/>
</dbReference>
<name>A0A256G4A2_9HYPH</name>
<gene>
    <name evidence="1" type="ORF">CEV33_4786</name>
</gene>
<protein>
    <recommendedName>
        <fullName evidence="3">Pectate lyase superfamily protein domain-containing protein</fullName>
    </recommendedName>
</protein>